<comment type="caution">
    <text evidence="9">The sequence shown here is derived from an EMBL/GenBank/DDBJ whole genome shotgun (WGS) entry which is preliminary data.</text>
</comment>
<dbReference type="PANTHER" id="PTHR48090">
    <property type="entry name" value="UNDECAPRENYL-PHOSPHATE 4-DEOXY-4-FORMAMIDO-L-ARABINOSE TRANSFERASE-RELATED"/>
    <property type="match status" value="1"/>
</dbReference>
<keyword evidence="4" id="KW-0812">Transmembrane</keyword>
<evidence type="ECO:0000256" key="3">
    <source>
        <dbReference type="ARBA" id="ARBA00022679"/>
    </source>
</evidence>
<keyword evidence="3 9" id="KW-0808">Transferase</keyword>
<keyword evidence="5" id="KW-0448">Lipopolysaccharide biosynthesis</keyword>
<evidence type="ECO:0000313" key="10">
    <source>
        <dbReference type="Proteomes" id="UP000251835"/>
    </source>
</evidence>
<evidence type="ECO:0000256" key="5">
    <source>
        <dbReference type="ARBA" id="ARBA00022985"/>
    </source>
</evidence>
<dbReference type="GO" id="GO:0009103">
    <property type="term" value="P:lipopolysaccharide biosynthetic process"/>
    <property type="evidence" value="ECO:0007669"/>
    <property type="project" value="UniProtKB-KW"/>
</dbReference>
<dbReference type="Gene3D" id="3.90.550.10">
    <property type="entry name" value="Spore Coat Polysaccharide Biosynthesis Protein SpsA, Chain A"/>
    <property type="match status" value="1"/>
</dbReference>
<evidence type="ECO:0000256" key="7">
    <source>
        <dbReference type="ARBA" id="ARBA00023136"/>
    </source>
</evidence>
<keyword evidence="2" id="KW-0328">Glycosyltransferase</keyword>
<evidence type="ECO:0000313" key="9">
    <source>
        <dbReference type="EMBL" id="PVX51734.1"/>
    </source>
</evidence>
<name>A0A7L4US09_BALHA</name>
<evidence type="ECO:0000256" key="6">
    <source>
        <dbReference type="ARBA" id="ARBA00022989"/>
    </source>
</evidence>
<dbReference type="OrthoDB" id="9807778at2"/>
<evidence type="ECO:0000256" key="4">
    <source>
        <dbReference type="ARBA" id="ARBA00022692"/>
    </source>
</evidence>
<dbReference type="GO" id="GO:0005886">
    <property type="term" value="C:plasma membrane"/>
    <property type="evidence" value="ECO:0007669"/>
    <property type="project" value="TreeGrafter"/>
</dbReference>
<keyword evidence="1" id="KW-1003">Cell membrane</keyword>
<reference evidence="9 10" key="1">
    <citation type="submission" date="2018-05" db="EMBL/GenBank/DDBJ databases">
        <title>Genomic Encyclopedia of Type Strains, Phase IV (KMG-IV): sequencing the most valuable type-strain genomes for metagenomic binning, comparative biology and taxonomic classification.</title>
        <authorList>
            <person name="Goeker M."/>
        </authorList>
    </citation>
    <scope>NUCLEOTIDE SEQUENCE [LARGE SCALE GENOMIC DNA]</scope>
    <source>
        <strain evidence="9 10">DSM 28579</strain>
    </source>
</reference>
<dbReference type="AlphaFoldDB" id="A0A7L4US09"/>
<evidence type="ECO:0000256" key="1">
    <source>
        <dbReference type="ARBA" id="ARBA00022475"/>
    </source>
</evidence>
<dbReference type="InterPro" id="IPR029044">
    <property type="entry name" value="Nucleotide-diphossugar_trans"/>
</dbReference>
<organism evidence="9 10">
    <name type="scientific">Balneicella halophila</name>
    <dbReference type="NCBI Taxonomy" id="1537566"/>
    <lineage>
        <taxon>Bacteria</taxon>
        <taxon>Pseudomonadati</taxon>
        <taxon>Bacteroidota</taxon>
        <taxon>Bacteroidia</taxon>
        <taxon>Bacteroidales</taxon>
        <taxon>Balneicellaceae</taxon>
        <taxon>Balneicella</taxon>
    </lineage>
</organism>
<dbReference type="Proteomes" id="UP000251835">
    <property type="component" value="Unassembled WGS sequence"/>
</dbReference>
<keyword evidence="10" id="KW-1185">Reference proteome</keyword>
<dbReference type="InterPro" id="IPR050256">
    <property type="entry name" value="Glycosyltransferase_2"/>
</dbReference>
<feature type="domain" description="Glycosyltransferase 2-like" evidence="8">
    <location>
        <begin position="5"/>
        <end position="159"/>
    </location>
</feature>
<accession>A0A7L4US09</accession>
<evidence type="ECO:0000259" key="8">
    <source>
        <dbReference type="Pfam" id="PF00535"/>
    </source>
</evidence>
<keyword evidence="7" id="KW-0472">Membrane</keyword>
<dbReference type="RefSeq" id="WP_116495311.1">
    <property type="nucleotide sequence ID" value="NZ_QENZ01000003.1"/>
</dbReference>
<dbReference type="SUPFAM" id="SSF53448">
    <property type="entry name" value="Nucleotide-diphospho-sugar transferases"/>
    <property type="match status" value="1"/>
</dbReference>
<dbReference type="InterPro" id="IPR001173">
    <property type="entry name" value="Glyco_trans_2-like"/>
</dbReference>
<gene>
    <name evidence="9" type="ORF">C7377_0019</name>
</gene>
<evidence type="ECO:0000256" key="2">
    <source>
        <dbReference type="ARBA" id="ARBA00022676"/>
    </source>
</evidence>
<dbReference type="EMBL" id="QENZ01000003">
    <property type="protein sequence ID" value="PVX51734.1"/>
    <property type="molecule type" value="Genomic_DNA"/>
</dbReference>
<sequence>MKEFTIIIPIYNEVDNISRLTETIHKYISNASVPTNALLVDDGSTDGSFEAIQQACTKYSELNYISFQENRGLSAAIKAGFDHATSEYVGYIDADLQTTPEDFEILLPYRKDYAMVTGIRQNRQDSFVKNMSSKIANSFRRMMVHDNIEDTGCPLKIFKTAIAKKIPFFNGNHRFFAALVQMFDEEVKQVPVKHFPREAGQAKFGLSNRLIAPFMDCFHVKWLQKRHRNYQIKN</sequence>
<dbReference type="CDD" id="cd04179">
    <property type="entry name" value="DPM_DPG-synthase_like"/>
    <property type="match status" value="1"/>
</dbReference>
<dbReference type="Pfam" id="PF00535">
    <property type="entry name" value="Glycos_transf_2"/>
    <property type="match status" value="1"/>
</dbReference>
<keyword evidence="6" id="KW-1133">Transmembrane helix</keyword>
<proteinExistence type="predicted"/>
<dbReference type="GO" id="GO:0099621">
    <property type="term" value="F:undecaprenyl-phosphate 4-deoxy-4-formamido-L-arabinose transferase activity"/>
    <property type="evidence" value="ECO:0007669"/>
    <property type="project" value="TreeGrafter"/>
</dbReference>
<dbReference type="PANTHER" id="PTHR48090:SF3">
    <property type="entry name" value="UNDECAPRENYL-PHOSPHATE 4-DEOXY-4-FORMAMIDO-L-ARABINOSE TRANSFERASE"/>
    <property type="match status" value="1"/>
</dbReference>
<protein>
    <submittedName>
        <fullName evidence="9">Glycosyl transferase family 2</fullName>
    </submittedName>
</protein>